<dbReference type="EMBL" id="BNJJ01000001">
    <property type="protein sequence ID" value="GHO82074.1"/>
    <property type="molecule type" value="Genomic_DNA"/>
</dbReference>
<comment type="caution">
    <text evidence="2">The sequence shown here is derived from an EMBL/GenBank/DDBJ whole genome shotgun (WGS) entry which is preliminary data.</text>
</comment>
<name>A0ABQ3V8F9_9CHLR</name>
<dbReference type="RefSeq" id="WP_201359781.1">
    <property type="nucleotide sequence ID" value="NZ_BNJJ01000001.1"/>
</dbReference>
<gene>
    <name evidence="2" type="ORF">KSZ_00800</name>
</gene>
<dbReference type="SUPFAM" id="SSF81301">
    <property type="entry name" value="Nucleotidyltransferase"/>
    <property type="match status" value="1"/>
</dbReference>
<proteinExistence type="predicted"/>
<evidence type="ECO:0000313" key="3">
    <source>
        <dbReference type="Proteomes" id="UP000635565"/>
    </source>
</evidence>
<dbReference type="InterPro" id="IPR002934">
    <property type="entry name" value="Polymerase_NTP_transf_dom"/>
</dbReference>
<evidence type="ECO:0000259" key="1">
    <source>
        <dbReference type="Pfam" id="PF01909"/>
    </source>
</evidence>
<dbReference type="Proteomes" id="UP000635565">
    <property type="component" value="Unassembled WGS sequence"/>
</dbReference>
<protein>
    <recommendedName>
        <fullName evidence="1">Polymerase nucleotidyl transferase domain-containing protein</fullName>
    </recommendedName>
</protein>
<reference evidence="2 3" key="1">
    <citation type="journal article" date="2021" name="Int. J. Syst. Evol. Microbiol.">
        <title>Reticulibacter mediterranei gen. nov., sp. nov., within the new family Reticulibacteraceae fam. nov., and Ktedonospora formicarum gen. nov., sp. nov., Ktedonobacter robiniae sp. nov., Dictyobacter formicarum sp. nov. and Dictyobacter arantiisoli sp. nov., belonging to the class Ktedonobacteria.</title>
        <authorList>
            <person name="Yabe S."/>
            <person name="Zheng Y."/>
            <person name="Wang C.M."/>
            <person name="Sakai Y."/>
            <person name="Abe K."/>
            <person name="Yokota A."/>
            <person name="Donadio S."/>
            <person name="Cavaletti L."/>
            <person name="Monciardini P."/>
        </authorList>
    </citation>
    <scope>NUCLEOTIDE SEQUENCE [LARGE SCALE GENOMIC DNA]</scope>
    <source>
        <strain evidence="2 3">SOSP1-9</strain>
    </source>
</reference>
<evidence type="ECO:0000313" key="2">
    <source>
        <dbReference type="EMBL" id="GHO82074.1"/>
    </source>
</evidence>
<sequence>MDYVHTLFTHTLDAFSRRAEVQEILAFGSFCRGNYDQYSDVDLHVISADVQQTIKQLQQILAPVGNILLQYPLRIEPGEAAYTLLFTNYPLYQKLDITILSLSAKMPFDGYQSIYQTTSPISDRPTNFLPLGWRSLPGRSTIIIWERCAMLNIASVASILAPISFTVPRSITFYSTYTSKPRERQKLSWVSWNIRHSIKSLT</sequence>
<dbReference type="Pfam" id="PF01909">
    <property type="entry name" value="NTP_transf_2"/>
    <property type="match status" value="1"/>
</dbReference>
<dbReference type="Gene3D" id="3.30.460.10">
    <property type="entry name" value="Beta Polymerase, domain 2"/>
    <property type="match status" value="1"/>
</dbReference>
<feature type="domain" description="Polymerase nucleotidyl transferase" evidence="1">
    <location>
        <begin position="12"/>
        <end position="52"/>
    </location>
</feature>
<dbReference type="InterPro" id="IPR043519">
    <property type="entry name" value="NT_sf"/>
</dbReference>
<organism evidence="2 3">
    <name type="scientific">Dictyobacter formicarum</name>
    <dbReference type="NCBI Taxonomy" id="2778368"/>
    <lineage>
        <taxon>Bacteria</taxon>
        <taxon>Bacillati</taxon>
        <taxon>Chloroflexota</taxon>
        <taxon>Ktedonobacteria</taxon>
        <taxon>Ktedonobacterales</taxon>
        <taxon>Dictyobacteraceae</taxon>
        <taxon>Dictyobacter</taxon>
    </lineage>
</organism>
<keyword evidence="3" id="KW-1185">Reference proteome</keyword>
<accession>A0ABQ3V8F9</accession>